<dbReference type="EMBL" id="AENT01000017">
    <property type="protein sequence ID" value="EFR42727.1"/>
    <property type="molecule type" value="Genomic_DNA"/>
</dbReference>
<dbReference type="Proteomes" id="UP000004594">
    <property type="component" value="Unassembled WGS sequence"/>
</dbReference>
<keyword evidence="1" id="KW-1133">Transmembrane helix</keyword>
<name>E4L8Y8_9FIRM</name>
<feature type="transmembrane region" description="Helical" evidence="1">
    <location>
        <begin position="20"/>
        <end position="39"/>
    </location>
</feature>
<proteinExistence type="predicted"/>
<protein>
    <submittedName>
        <fullName evidence="2">Uncharacterized protein</fullName>
    </submittedName>
</protein>
<feature type="transmembrane region" description="Helical" evidence="1">
    <location>
        <begin position="59"/>
        <end position="78"/>
    </location>
</feature>
<keyword evidence="1" id="KW-0472">Membrane</keyword>
<evidence type="ECO:0000313" key="2">
    <source>
        <dbReference type="EMBL" id="EFR42727.1"/>
    </source>
</evidence>
<reference evidence="2 3" key="1">
    <citation type="submission" date="2010-11" db="EMBL/GenBank/DDBJ databases">
        <authorList>
            <person name="Durkin A.S."/>
            <person name="Madupu R."/>
            <person name="Torralba M."/>
            <person name="Gillis M."/>
            <person name="Methe B."/>
            <person name="Sutton G."/>
            <person name="Nelson K.E."/>
        </authorList>
    </citation>
    <scope>NUCLEOTIDE SEQUENCE [LARGE SCALE GENOMIC DNA]</scope>
    <source>
        <strain evidence="2 3">UPII 345-E</strain>
    </source>
</reference>
<sequence length="169" mass="18863">MKKTVKRWKFKAGKKNSTTVLGSAFAGSLILTALVISMLVANISPETAVKMSENSITGFMYAGAIIGMPAIIVCVIVMRQLKKIYIVDYKIETDGKELVVMYENKRIKLPREGMKTKYREKRKGGRAQIGELFIQSEGKTYSIIGRCDIFGKSKEIDLATMRRIAETIG</sequence>
<organism evidence="2 3">
    <name type="scientific">Dialister micraerophilus UPII 345-E</name>
    <dbReference type="NCBI Taxonomy" id="910314"/>
    <lineage>
        <taxon>Bacteria</taxon>
        <taxon>Bacillati</taxon>
        <taxon>Bacillota</taxon>
        <taxon>Negativicutes</taxon>
        <taxon>Veillonellales</taxon>
        <taxon>Veillonellaceae</taxon>
        <taxon>Dialister</taxon>
    </lineage>
</organism>
<evidence type="ECO:0000313" key="3">
    <source>
        <dbReference type="Proteomes" id="UP000004594"/>
    </source>
</evidence>
<evidence type="ECO:0000256" key="1">
    <source>
        <dbReference type="SAM" id="Phobius"/>
    </source>
</evidence>
<dbReference type="AlphaFoldDB" id="E4L8Y8"/>
<accession>E4L8Y8</accession>
<gene>
    <name evidence="2" type="ORF">HMPREF9220_0544</name>
</gene>
<comment type="caution">
    <text evidence="2">The sequence shown here is derived from an EMBL/GenBank/DDBJ whole genome shotgun (WGS) entry which is preliminary data.</text>
</comment>
<dbReference type="RefSeq" id="WP_007554618.1">
    <property type="nucleotide sequence ID" value="NZ_AENT01000017.1"/>
</dbReference>
<keyword evidence="1" id="KW-0812">Transmembrane</keyword>